<reference evidence="1" key="1">
    <citation type="journal article" date="2020" name="Fungal Divers.">
        <title>Resolving the Mortierellaceae phylogeny through synthesis of multi-gene phylogenetics and phylogenomics.</title>
        <authorList>
            <person name="Vandepol N."/>
            <person name="Liber J."/>
            <person name="Desiro A."/>
            <person name="Na H."/>
            <person name="Kennedy M."/>
            <person name="Barry K."/>
            <person name="Grigoriev I.V."/>
            <person name="Miller A.N."/>
            <person name="O'Donnell K."/>
            <person name="Stajich J.E."/>
            <person name="Bonito G."/>
        </authorList>
    </citation>
    <scope>NUCLEOTIDE SEQUENCE</scope>
    <source>
        <strain evidence="1">KOD948</strain>
    </source>
</reference>
<dbReference type="OrthoDB" id="10256524at2759"/>
<dbReference type="Gene3D" id="3.40.50.200">
    <property type="entry name" value="Peptidase S8/S53 domain"/>
    <property type="match status" value="1"/>
</dbReference>
<evidence type="ECO:0000313" key="2">
    <source>
        <dbReference type="Proteomes" id="UP000726737"/>
    </source>
</evidence>
<proteinExistence type="predicted"/>
<accession>A0A9P6U577</accession>
<protein>
    <submittedName>
        <fullName evidence="1">Uncharacterized protein</fullName>
    </submittedName>
</protein>
<sequence length="182" mass="19730">NPRSTFIWDKKLSAIRIEEGGAPSDFPSLYLNGKLRSKPDVSALGGNSLSTYPSMAILFVIGAPELYMQAKGAKACGEEIRKVFKNTATITKSPGFKTFASAAKQGGGLINVLKTPKATVSISPDYMDLLDTKHIRKTVKTAVKNSGEKVRTYTLSHIPADAFISYLNKNLLPLNIPLIEVD</sequence>
<name>A0A9P6U577_9FUNG</name>
<organism evidence="1 2">
    <name type="scientific">Mortierella polycephala</name>
    <dbReference type="NCBI Taxonomy" id="41804"/>
    <lineage>
        <taxon>Eukaryota</taxon>
        <taxon>Fungi</taxon>
        <taxon>Fungi incertae sedis</taxon>
        <taxon>Mucoromycota</taxon>
        <taxon>Mortierellomycotina</taxon>
        <taxon>Mortierellomycetes</taxon>
        <taxon>Mortierellales</taxon>
        <taxon>Mortierellaceae</taxon>
        <taxon>Mortierella</taxon>
    </lineage>
</organism>
<dbReference type="InterPro" id="IPR036852">
    <property type="entry name" value="Peptidase_S8/S53_dom_sf"/>
</dbReference>
<dbReference type="GO" id="GO:0004252">
    <property type="term" value="F:serine-type endopeptidase activity"/>
    <property type="evidence" value="ECO:0007669"/>
    <property type="project" value="InterPro"/>
</dbReference>
<evidence type="ECO:0000313" key="1">
    <source>
        <dbReference type="EMBL" id="KAG0259696.1"/>
    </source>
</evidence>
<gene>
    <name evidence="1" type="ORF">BG011_002433</name>
</gene>
<feature type="non-terminal residue" evidence="1">
    <location>
        <position position="1"/>
    </location>
</feature>
<keyword evidence="2" id="KW-1185">Reference proteome</keyword>
<dbReference type="EMBL" id="JAAAJA010000178">
    <property type="protein sequence ID" value="KAG0259696.1"/>
    <property type="molecule type" value="Genomic_DNA"/>
</dbReference>
<dbReference type="Proteomes" id="UP000726737">
    <property type="component" value="Unassembled WGS sequence"/>
</dbReference>
<dbReference type="AlphaFoldDB" id="A0A9P6U577"/>
<dbReference type="SUPFAM" id="SSF52743">
    <property type="entry name" value="Subtilisin-like"/>
    <property type="match status" value="1"/>
</dbReference>
<dbReference type="GO" id="GO:0006508">
    <property type="term" value="P:proteolysis"/>
    <property type="evidence" value="ECO:0007669"/>
    <property type="project" value="InterPro"/>
</dbReference>
<comment type="caution">
    <text evidence="1">The sequence shown here is derived from an EMBL/GenBank/DDBJ whole genome shotgun (WGS) entry which is preliminary data.</text>
</comment>